<reference evidence="3 4" key="1">
    <citation type="submission" date="2019-05" db="EMBL/GenBank/DDBJ databases">
        <title>Sulfitobacter sabulilitoris sp. nov., isolated from a marine sand.</title>
        <authorList>
            <person name="Yoon J.-H."/>
        </authorList>
    </citation>
    <scope>NUCLEOTIDE SEQUENCE [LARGE SCALE GENOMIC DNA]</scope>
    <source>
        <strain evidence="3 4">HSMS-29</strain>
    </source>
</reference>
<sequence>MMTRFALTFCAFGVLAACQPAIPDSGVGFDNSVLAQNRRDAALGAGAAIPQAPSVAESSLASAGFDDGSAEATAAETARVLAATRTPASDTAAANSGVEPVQASPSNPAPQQYGSAGISDENSFEAVSGRETIQSDKARIAANRAQYEVIEPEALPSRSETGQPNIVAYALKSRNPRGQQIYPRRGFNLESKSVRNCAQFASPDQAQIDFLARGGPERDRKALDPDGDGYACDWDPTPFRRATEG</sequence>
<comment type="caution">
    <text evidence="3">The sequence shown here is derived from an EMBL/GenBank/DDBJ whole genome shotgun (WGS) entry which is preliminary data.</text>
</comment>
<proteinExistence type="predicted"/>
<dbReference type="Proteomes" id="UP000309550">
    <property type="component" value="Unassembled WGS sequence"/>
</dbReference>
<evidence type="ECO:0000313" key="4">
    <source>
        <dbReference type="Proteomes" id="UP000309550"/>
    </source>
</evidence>
<feature type="compositionally biased region" description="Basic and acidic residues" evidence="1">
    <location>
        <begin position="215"/>
        <end position="224"/>
    </location>
</feature>
<protein>
    <submittedName>
        <fullName evidence="3">Excalibur calcium-binding domain-containing protein</fullName>
    </submittedName>
</protein>
<evidence type="ECO:0000256" key="2">
    <source>
        <dbReference type="SAM" id="SignalP"/>
    </source>
</evidence>
<feature type="chain" id="PRO_5024332565" evidence="2">
    <location>
        <begin position="17"/>
        <end position="245"/>
    </location>
</feature>
<dbReference type="AlphaFoldDB" id="A0A5S3PFF4"/>
<organism evidence="3 4">
    <name type="scientific">Sulfitobacter sabulilitoris</name>
    <dbReference type="NCBI Taxonomy" id="2562655"/>
    <lineage>
        <taxon>Bacteria</taxon>
        <taxon>Pseudomonadati</taxon>
        <taxon>Pseudomonadota</taxon>
        <taxon>Alphaproteobacteria</taxon>
        <taxon>Rhodobacterales</taxon>
        <taxon>Roseobacteraceae</taxon>
        <taxon>Sulfitobacter</taxon>
    </lineage>
</organism>
<keyword evidence="4" id="KW-1185">Reference proteome</keyword>
<feature type="region of interest" description="Disordered" evidence="1">
    <location>
        <begin position="215"/>
        <end position="245"/>
    </location>
</feature>
<dbReference type="OrthoDB" id="7951357at2"/>
<dbReference type="RefSeq" id="WP_138662921.1">
    <property type="nucleotide sequence ID" value="NZ_VANS01000003.1"/>
</dbReference>
<dbReference type="PROSITE" id="PS51257">
    <property type="entry name" value="PROKAR_LIPOPROTEIN"/>
    <property type="match status" value="1"/>
</dbReference>
<gene>
    <name evidence="3" type="ORF">FDT80_14000</name>
</gene>
<evidence type="ECO:0000256" key="1">
    <source>
        <dbReference type="SAM" id="MobiDB-lite"/>
    </source>
</evidence>
<accession>A0A5S3PFF4</accession>
<evidence type="ECO:0000313" key="3">
    <source>
        <dbReference type="EMBL" id="TMM51850.1"/>
    </source>
</evidence>
<feature type="region of interest" description="Disordered" evidence="1">
    <location>
        <begin position="84"/>
        <end position="126"/>
    </location>
</feature>
<dbReference type="EMBL" id="VANS01000003">
    <property type="protein sequence ID" value="TMM51850.1"/>
    <property type="molecule type" value="Genomic_DNA"/>
</dbReference>
<feature type="signal peptide" evidence="2">
    <location>
        <begin position="1"/>
        <end position="16"/>
    </location>
</feature>
<feature type="compositionally biased region" description="Polar residues" evidence="1">
    <location>
        <begin position="103"/>
        <end position="114"/>
    </location>
</feature>
<name>A0A5S3PFF4_9RHOB</name>
<keyword evidence="2" id="KW-0732">Signal</keyword>